<dbReference type="InterPro" id="IPR013482">
    <property type="entry name" value="Molybde_CF_guanTrfase"/>
</dbReference>
<dbReference type="GO" id="GO:0061603">
    <property type="term" value="F:molybdenum cofactor guanylyltransferase activity"/>
    <property type="evidence" value="ECO:0007669"/>
    <property type="project" value="UniProtKB-EC"/>
</dbReference>
<dbReference type="EMBL" id="UOET01000107">
    <property type="protein sequence ID" value="VAW27414.1"/>
    <property type="molecule type" value="Genomic_DNA"/>
</dbReference>
<sequence length="236" mass="27028">MNSWLMLFLICGLQDKFDIFSGGKPENNKFAYSIRNMDINREEITGIILSGGKSSRLGKDKGLCAFKGKSLVSYAIEILKPLCGELMISANHFPEKYAEFGLPVISDEIKNIGPMGGIHSCLKKSKTQHNLILSCDTPFVNTEIFRYLLKEVENFQVVCPAHETFLLEPLSAYYNTNILGDMEEAIRKKEYKMMRFFKHIRFKSVSIDRRLPFFNDYLFLNLNTPEDLKKAEGLTQ</sequence>
<evidence type="ECO:0000256" key="2">
    <source>
        <dbReference type="ARBA" id="ARBA00022679"/>
    </source>
</evidence>
<keyword evidence="7" id="KW-0501">Molybdenum cofactor biosynthesis</keyword>
<dbReference type="PANTHER" id="PTHR19136">
    <property type="entry name" value="MOLYBDENUM COFACTOR GUANYLYLTRANSFERASE"/>
    <property type="match status" value="1"/>
</dbReference>
<dbReference type="PANTHER" id="PTHR19136:SF81">
    <property type="entry name" value="MOLYBDENUM COFACTOR GUANYLYLTRANSFERASE"/>
    <property type="match status" value="1"/>
</dbReference>
<evidence type="ECO:0000256" key="1">
    <source>
        <dbReference type="ARBA" id="ARBA00022490"/>
    </source>
</evidence>
<evidence type="ECO:0000259" key="8">
    <source>
        <dbReference type="Pfam" id="PF12804"/>
    </source>
</evidence>
<evidence type="ECO:0000256" key="6">
    <source>
        <dbReference type="ARBA" id="ARBA00023134"/>
    </source>
</evidence>
<feature type="domain" description="MobA-like NTP transferase" evidence="8">
    <location>
        <begin position="46"/>
        <end position="198"/>
    </location>
</feature>
<evidence type="ECO:0000256" key="4">
    <source>
        <dbReference type="ARBA" id="ARBA00022741"/>
    </source>
</evidence>
<protein>
    <submittedName>
        <fullName evidence="9">Molybdenum cofactor guanylyltransferase</fullName>
        <ecNumber evidence="9">2.7.7.77</ecNumber>
    </submittedName>
</protein>
<evidence type="ECO:0000256" key="5">
    <source>
        <dbReference type="ARBA" id="ARBA00022842"/>
    </source>
</evidence>
<dbReference type="Pfam" id="PF12804">
    <property type="entry name" value="NTP_transf_3"/>
    <property type="match status" value="1"/>
</dbReference>
<accession>A0A3B0V5U9</accession>
<dbReference type="GO" id="GO:0005525">
    <property type="term" value="F:GTP binding"/>
    <property type="evidence" value="ECO:0007669"/>
    <property type="project" value="UniProtKB-KW"/>
</dbReference>
<keyword evidence="3" id="KW-0479">Metal-binding</keyword>
<keyword evidence="9" id="KW-0548">Nucleotidyltransferase</keyword>
<organism evidence="9">
    <name type="scientific">hydrothermal vent metagenome</name>
    <dbReference type="NCBI Taxonomy" id="652676"/>
    <lineage>
        <taxon>unclassified sequences</taxon>
        <taxon>metagenomes</taxon>
        <taxon>ecological metagenomes</taxon>
    </lineage>
</organism>
<dbReference type="CDD" id="cd02503">
    <property type="entry name" value="MobA"/>
    <property type="match status" value="1"/>
</dbReference>
<evidence type="ECO:0000313" key="9">
    <source>
        <dbReference type="EMBL" id="VAW27414.1"/>
    </source>
</evidence>
<dbReference type="GO" id="GO:0006777">
    <property type="term" value="P:Mo-molybdopterin cofactor biosynthetic process"/>
    <property type="evidence" value="ECO:0007669"/>
    <property type="project" value="UniProtKB-KW"/>
</dbReference>
<evidence type="ECO:0000256" key="3">
    <source>
        <dbReference type="ARBA" id="ARBA00022723"/>
    </source>
</evidence>
<dbReference type="InterPro" id="IPR029044">
    <property type="entry name" value="Nucleotide-diphossugar_trans"/>
</dbReference>
<dbReference type="HAMAP" id="MF_00316">
    <property type="entry name" value="MobA"/>
    <property type="match status" value="1"/>
</dbReference>
<dbReference type="InterPro" id="IPR025877">
    <property type="entry name" value="MobA-like_NTP_Trfase"/>
</dbReference>
<dbReference type="SUPFAM" id="SSF53448">
    <property type="entry name" value="Nucleotide-diphospho-sugar transferases"/>
    <property type="match status" value="1"/>
</dbReference>
<gene>
    <name evidence="9" type="ORF">MNBD_BACTEROID07-740</name>
</gene>
<proteinExistence type="inferred from homology"/>
<keyword evidence="6" id="KW-0342">GTP-binding</keyword>
<keyword evidence="1" id="KW-0963">Cytoplasm</keyword>
<dbReference type="AlphaFoldDB" id="A0A3B0V5U9"/>
<dbReference type="GO" id="GO:0046872">
    <property type="term" value="F:metal ion binding"/>
    <property type="evidence" value="ECO:0007669"/>
    <property type="project" value="UniProtKB-KW"/>
</dbReference>
<name>A0A3B0V5U9_9ZZZZ</name>
<reference evidence="9" key="1">
    <citation type="submission" date="2018-06" db="EMBL/GenBank/DDBJ databases">
        <authorList>
            <person name="Zhirakovskaya E."/>
        </authorList>
    </citation>
    <scope>NUCLEOTIDE SEQUENCE</scope>
</reference>
<evidence type="ECO:0000256" key="7">
    <source>
        <dbReference type="ARBA" id="ARBA00023150"/>
    </source>
</evidence>
<keyword evidence="5" id="KW-0460">Magnesium</keyword>
<dbReference type="Gene3D" id="3.90.550.10">
    <property type="entry name" value="Spore Coat Polysaccharide Biosynthesis Protein SpsA, Chain A"/>
    <property type="match status" value="1"/>
</dbReference>
<keyword evidence="2 9" id="KW-0808">Transferase</keyword>
<keyword evidence="4" id="KW-0547">Nucleotide-binding</keyword>
<dbReference type="EC" id="2.7.7.77" evidence="9"/>